<dbReference type="EMBL" id="MU005599">
    <property type="protein sequence ID" value="KAF2680094.1"/>
    <property type="molecule type" value="Genomic_DNA"/>
</dbReference>
<reference evidence="1" key="1">
    <citation type="journal article" date="2020" name="Stud. Mycol.">
        <title>101 Dothideomycetes genomes: a test case for predicting lifestyles and emergence of pathogens.</title>
        <authorList>
            <person name="Haridas S."/>
            <person name="Albert R."/>
            <person name="Binder M."/>
            <person name="Bloem J."/>
            <person name="Labutti K."/>
            <person name="Salamov A."/>
            <person name="Andreopoulos B."/>
            <person name="Baker S."/>
            <person name="Barry K."/>
            <person name="Bills G."/>
            <person name="Bluhm B."/>
            <person name="Cannon C."/>
            <person name="Castanera R."/>
            <person name="Culley D."/>
            <person name="Daum C."/>
            <person name="Ezra D."/>
            <person name="Gonzalez J."/>
            <person name="Henrissat B."/>
            <person name="Kuo A."/>
            <person name="Liang C."/>
            <person name="Lipzen A."/>
            <person name="Lutzoni F."/>
            <person name="Magnuson J."/>
            <person name="Mondo S."/>
            <person name="Nolan M."/>
            <person name="Ohm R."/>
            <person name="Pangilinan J."/>
            <person name="Park H.-J."/>
            <person name="Ramirez L."/>
            <person name="Alfaro M."/>
            <person name="Sun H."/>
            <person name="Tritt A."/>
            <person name="Yoshinaga Y."/>
            <person name="Zwiers L.-H."/>
            <person name="Turgeon B."/>
            <person name="Goodwin S."/>
            <person name="Spatafora J."/>
            <person name="Crous P."/>
            <person name="Grigoriev I."/>
        </authorList>
    </citation>
    <scope>NUCLEOTIDE SEQUENCE</scope>
    <source>
        <strain evidence="1">CBS 122367</strain>
    </source>
</reference>
<accession>A0A6G1IPB7</accession>
<organism evidence="1 2">
    <name type="scientific">Lentithecium fluviatile CBS 122367</name>
    <dbReference type="NCBI Taxonomy" id="1168545"/>
    <lineage>
        <taxon>Eukaryota</taxon>
        <taxon>Fungi</taxon>
        <taxon>Dikarya</taxon>
        <taxon>Ascomycota</taxon>
        <taxon>Pezizomycotina</taxon>
        <taxon>Dothideomycetes</taxon>
        <taxon>Pleosporomycetidae</taxon>
        <taxon>Pleosporales</taxon>
        <taxon>Massarineae</taxon>
        <taxon>Lentitheciaceae</taxon>
        <taxon>Lentithecium</taxon>
    </lineage>
</organism>
<dbReference type="AlphaFoldDB" id="A0A6G1IPB7"/>
<protein>
    <submittedName>
        <fullName evidence="1">Uncharacterized protein</fullName>
    </submittedName>
</protein>
<dbReference type="Proteomes" id="UP000799291">
    <property type="component" value="Unassembled WGS sequence"/>
</dbReference>
<gene>
    <name evidence="1" type="ORF">K458DRAFT_393366</name>
</gene>
<evidence type="ECO:0000313" key="1">
    <source>
        <dbReference type="EMBL" id="KAF2680094.1"/>
    </source>
</evidence>
<sequence>MGNLITPTNATAINFMGPTPIFSTALPTFMSIYNSPAAATPVNSTGPTYTVSSLTATFPEFRPVQNRKHGGPNPGYHLGNILSPAPKPPAWSPAPVRVAGLSKSMDVKYKKWVSKDEAATCPAEYNGEVVPRYCSNVPCEQWYFPLFYEHDDHPRVCVHSALRREPAWWFSRS</sequence>
<keyword evidence="2" id="KW-1185">Reference proteome</keyword>
<proteinExistence type="predicted"/>
<name>A0A6G1IPB7_9PLEO</name>
<evidence type="ECO:0000313" key="2">
    <source>
        <dbReference type="Proteomes" id="UP000799291"/>
    </source>
</evidence>